<gene>
    <name evidence="3" type="ORF">PXH66_13545</name>
</gene>
<proteinExistence type="predicted"/>
<keyword evidence="2" id="KW-1133">Transmembrane helix</keyword>
<protein>
    <submittedName>
        <fullName evidence="3">Uncharacterized protein</fullName>
    </submittedName>
</protein>
<evidence type="ECO:0000256" key="2">
    <source>
        <dbReference type="SAM" id="Phobius"/>
    </source>
</evidence>
<dbReference type="RefSeq" id="WP_330932041.1">
    <property type="nucleotide sequence ID" value="NZ_CP119075.1"/>
</dbReference>
<dbReference type="KEGG" id="slom:PXH66_13545"/>
<keyword evidence="2" id="KW-0812">Transmembrane</keyword>
<evidence type="ECO:0000313" key="4">
    <source>
        <dbReference type="Proteomes" id="UP001218638"/>
    </source>
</evidence>
<evidence type="ECO:0000313" key="3">
    <source>
        <dbReference type="EMBL" id="WED63357.1"/>
    </source>
</evidence>
<organism evidence="3 4">
    <name type="scientific">Synoicihabitans lomoniglobus</name>
    <dbReference type="NCBI Taxonomy" id="2909285"/>
    <lineage>
        <taxon>Bacteria</taxon>
        <taxon>Pseudomonadati</taxon>
        <taxon>Verrucomicrobiota</taxon>
        <taxon>Opitutia</taxon>
        <taxon>Opitutales</taxon>
        <taxon>Opitutaceae</taxon>
        <taxon>Synoicihabitans</taxon>
    </lineage>
</organism>
<dbReference type="AlphaFoldDB" id="A0AAE9ZSH0"/>
<evidence type="ECO:0000256" key="1">
    <source>
        <dbReference type="SAM" id="MobiDB-lite"/>
    </source>
</evidence>
<sequence length="107" mass="11190">MQASLGGPSTKNPLARLLFGLVGLVLVVGFIALLVVVAIPLAIAAVVIGALATVILPRLKRRRVSPTATPEPTAPPRQPRGIQQMKRVEPVAPPRTVESSEVDKTGS</sequence>
<name>A0AAE9ZSH0_9BACT</name>
<feature type="region of interest" description="Disordered" evidence="1">
    <location>
        <begin position="62"/>
        <end position="107"/>
    </location>
</feature>
<dbReference type="EMBL" id="CP119075">
    <property type="protein sequence ID" value="WED63357.1"/>
    <property type="molecule type" value="Genomic_DNA"/>
</dbReference>
<keyword evidence="4" id="KW-1185">Reference proteome</keyword>
<accession>A0AAE9ZSH0</accession>
<reference evidence="3" key="1">
    <citation type="submission" date="2023-03" db="EMBL/GenBank/DDBJ databases">
        <title>Lomoglobus Profundus gen. nov., sp. nov., a novel member of the phylum Verrucomicrobia, isolated from deep-marine sediment of South China Sea.</title>
        <authorList>
            <person name="Ahmad T."/>
            <person name="Ishaq S.E."/>
            <person name="Wang F."/>
        </authorList>
    </citation>
    <scope>NUCLEOTIDE SEQUENCE</scope>
    <source>
        <strain evidence="3">LMO-M01</strain>
    </source>
</reference>
<feature type="transmembrane region" description="Helical" evidence="2">
    <location>
        <begin position="20"/>
        <end position="53"/>
    </location>
</feature>
<dbReference type="Proteomes" id="UP001218638">
    <property type="component" value="Chromosome"/>
</dbReference>
<keyword evidence="2" id="KW-0472">Membrane</keyword>